<dbReference type="PANTHER" id="PTHR43194:SF4">
    <property type="entry name" value="AB HYDROLASE-1 DOMAIN-CONTAINING PROTEIN"/>
    <property type="match status" value="1"/>
</dbReference>
<dbReference type="PANTHER" id="PTHR43194">
    <property type="entry name" value="HYDROLASE ALPHA/BETA FOLD FAMILY"/>
    <property type="match status" value="1"/>
</dbReference>
<evidence type="ECO:0000259" key="1">
    <source>
        <dbReference type="Pfam" id="PF12697"/>
    </source>
</evidence>
<dbReference type="InterPro" id="IPR029058">
    <property type="entry name" value="AB_hydrolase_fold"/>
</dbReference>
<dbReference type="GO" id="GO:0016787">
    <property type="term" value="F:hydrolase activity"/>
    <property type="evidence" value="ECO:0007669"/>
    <property type="project" value="UniProtKB-KW"/>
</dbReference>
<evidence type="ECO:0000313" key="3">
    <source>
        <dbReference type="Proteomes" id="UP000219042"/>
    </source>
</evidence>
<dbReference type="AlphaFoldDB" id="A0A240E6B5"/>
<proteinExistence type="predicted"/>
<dbReference type="RefSeq" id="WP_097078567.1">
    <property type="nucleotide sequence ID" value="NZ_BAABHT010000001.1"/>
</dbReference>
<name>A0A240E6B5_9GAMM</name>
<dbReference type="EMBL" id="OANT01000003">
    <property type="protein sequence ID" value="SNX44304.1"/>
    <property type="molecule type" value="Genomic_DNA"/>
</dbReference>
<dbReference type="SUPFAM" id="SSF53474">
    <property type="entry name" value="alpha/beta-Hydrolases"/>
    <property type="match status" value="1"/>
</dbReference>
<dbReference type="InterPro" id="IPR050228">
    <property type="entry name" value="Carboxylesterase_BioH"/>
</dbReference>
<dbReference type="OrthoDB" id="7820973at2"/>
<protein>
    <submittedName>
        <fullName evidence="2">Alpha/beta hydrolase family protein</fullName>
    </submittedName>
</protein>
<organism evidence="2 3">
    <name type="scientific">Acinetobacter puyangensis</name>
    <dbReference type="NCBI Taxonomy" id="1096779"/>
    <lineage>
        <taxon>Bacteria</taxon>
        <taxon>Pseudomonadati</taxon>
        <taxon>Pseudomonadota</taxon>
        <taxon>Gammaproteobacteria</taxon>
        <taxon>Moraxellales</taxon>
        <taxon>Moraxellaceae</taxon>
        <taxon>Acinetobacter</taxon>
    </lineage>
</organism>
<feature type="domain" description="AB hydrolase-1" evidence="1">
    <location>
        <begin position="88"/>
        <end position="255"/>
    </location>
</feature>
<sequence>MINTSFILRNTLISICLAGVISGCSITPHQSKTLTIAQQGNFAAGGKVIQNAGQFDDTQLFNPQGQTLHGDHASVFYQIPEHARPYPLVFLHGAGQSAKTWGTTPDGREGFQMLFLRQHFSVYVVDQPRRGQAGQSTVAAEVLATTNDQAWFNMFRLGQYPNFFKGVQFSQDSTALNQYFRQMTPNTGAYDEQVISDAMVEVLKKSGDAVLITHSQGGGPGWWTAIKSNQVKGIVAYEPGSGFVFPENELPEPMPSATGTLSPTPVKMTDFQKLTRVPIIIYYGDNIPTEKNGYAGQQNAGQDNWRVRLKMAQLWVDKINQHGGKAQLVHLPDMGIYGNTHFPFSDLNSEQIAEQLSQWLHKNKLD</sequence>
<dbReference type="Pfam" id="PF12697">
    <property type="entry name" value="Abhydrolase_6"/>
    <property type="match status" value="1"/>
</dbReference>
<reference evidence="3" key="1">
    <citation type="submission" date="2016-09" db="EMBL/GenBank/DDBJ databases">
        <authorList>
            <person name="Varghese N."/>
            <person name="Submissions S."/>
        </authorList>
    </citation>
    <scope>NUCLEOTIDE SEQUENCE [LARGE SCALE GENOMIC DNA]</scope>
    <source>
        <strain evidence="3">ANC 4466</strain>
    </source>
</reference>
<gene>
    <name evidence="2" type="ORF">SAMN05421731_10338</name>
</gene>
<dbReference type="InterPro" id="IPR000073">
    <property type="entry name" value="AB_hydrolase_1"/>
</dbReference>
<dbReference type="Gene3D" id="3.40.50.1820">
    <property type="entry name" value="alpha/beta hydrolase"/>
    <property type="match status" value="1"/>
</dbReference>
<keyword evidence="2" id="KW-0378">Hydrolase</keyword>
<dbReference type="CDD" id="cd12810">
    <property type="entry name" value="Esterase_713_like-3"/>
    <property type="match status" value="1"/>
</dbReference>
<accession>A0A240E6B5</accession>
<keyword evidence="3" id="KW-1185">Reference proteome</keyword>
<evidence type="ECO:0000313" key="2">
    <source>
        <dbReference type="EMBL" id="SNX44304.1"/>
    </source>
</evidence>
<dbReference type="Proteomes" id="UP000219042">
    <property type="component" value="Unassembled WGS sequence"/>
</dbReference>